<dbReference type="Proteomes" id="UP000053433">
    <property type="component" value="Unassembled WGS sequence"/>
</dbReference>
<dbReference type="RefSeq" id="WP_058723324.1">
    <property type="nucleotide sequence ID" value="NZ_LMUA01000014.1"/>
</dbReference>
<name>A0A0W7TQ04_9FIRM</name>
<comment type="caution">
    <text evidence="2">The sequence shown here is derived from an EMBL/GenBank/DDBJ whole genome shotgun (WGS) entry which is preliminary data.</text>
</comment>
<proteinExistence type="predicted"/>
<keyword evidence="1" id="KW-0812">Transmembrane</keyword>
<dbReference type="EMBL" id="LMUA01000014">
    <property type="protein sequence ID" value="KUE75916.1"/>
    <property type="molecule type" value="Genomic_DNA"/>
</dbReference>
<keyword evidence="1" id="KW-0472">Membrane</keyword>
<evidence type="ECO:0000313" key="2">
    <source>
        <dbReference type="EMBL" id="KUE75916.1"/>
    </source>
</evidence>
<keyword evidence="1" id="KW-1133">Transmembrane helix</keyword>
<feature type="transmembrane region" description="Helical" evidence="1">
    <location>
        <begin position="108"/>
        <end position="128"/>
    </location>
</feature>
<accession>A0A0W7TQ04</accession>
<evidence type="ECO:0008006" key="4">
    <source>
        <dbReference type="Google" id="ProtNLM"/>
    </source>
</evidence>
<gene>
    <name evidence="2" type="ORF">ASJ35_11060</name>
</gene>
<sequence length="372" mass="40683">MRGEEAKAAAARAWRSDKKLYLALGAVGAFLLALRLVMRSRAASDFIVHKIVQPYHRAVGWLCGFAPFSVAELCWAVLVLFCIWYVGRTVWLLARGRGRRLAVLWRRALGGVLVALSVYTGFTLLWGLTYYAETFEEQAGVTARPVTLDEVEATTRLFMEKLNAAAPLAPHAAPGVLSGDTQAIFDASGTLYDALEQQYPFLSVSAVSPKPMLFSRVLSALNFTGFFFPFTGEANLNVDSPECLLPATIAHELAHVRGVAPEQTANFVAILACDTSGDPLYAYSGYLLGYIHLSNALYGASYEKWLEIAQQVCQTANEDILANNAYWRQFESPVSKAADSAYSGFLQSYDQELGSKSYGAVVDLLVAYYGGM</sequence>
<feature type="transmembrane region" description="Helical" evidence="1">
    <location>
        <begin position="58"/>
        <end position="87"/>
    </location>
</feature>
<protein>
    <recommendedName>
        <fullName evidence="4">DUF3810 domain-containing protein</fullName>
    </recommendedName>
</protein>
<feature type="transmembrane region" description="Helical" evidence="1">
    <location>
        <begin position="20"/>
        <end position="38"/>
    </location>
</feature>
<dbReference type="InterPro" id="IPR024294">
    <property type="entry name" value="DUF3810"/>
</dbReference>
<reference evidence="2 3" key="1">
    <citation type="submission" date="2015-10" db="EMBL/GenBank/DDBJ databases">
        <title>A novel member of the family Ruminococcaceae isolated from human faeces.</title>
        <authorList>
            <person name="Shkoporov A.N."/>
            <person name="Chaplin A.V."/>
            <person name="Motuzova O.V."/>
            <person name="Kafarskaia L.I."/>
            <person name="Efimov B.A."/>
        </authorList>
    </citation>
    <scope>NUCLEOTIDE SEQUENCE [LARGE SCALE GENOMIC DNA]</scope>
    <source>
        <strain evidence="2 3">668</strain>
    </source>
</reference>
<dbReference type="Pfam" id="PF12725">
    <property type="entry name" value="DUF3810"/>
    <property type="match status" value="1"/>
</dbReference>
<evidence type="ECO:0000313" key="3">
    <source>
        <dbReference type="Proteomes" id="UP000053433"/>
    </source>
</evidence>
<evidence type="ECO:0000256" key="1">
    <source>
        <dbReference type="SAM" id="Phobius"/>
    </source>
</evidence>
<organism evidence="2 3">
    <name type="scientific">Ruthenibacterium lactatiformans</name>
    <dbReference type="NCBI Taxonomy" id="1550024"/>
    <lineage>
        <taxon>Bacteria</taxon>
        <taxon>Bacillati</taxon>
        <taxon>Bacillota</taxon>
        <taxon>Clostridia</taxon>
        <taxon>Eubacteriales</taxon>
        <taxon>Oscillospiraceae</taxon>
        <taxon>Ruthenibacterium</taxon>
    </lineage>
</organism>
<dbReference type="AlphaFoldDB" id="A0A0W7TQ04"/>